<organism evidence="2">
    <name type="scientific">marine metagenome</name>
    <dbReference type="NCBI Taxonomy" id="408172"/>
    <lineage>
        <taxon>unclassified sequences</taxon>
        <taxon>metagenomes</taxon>
        <taxon>ecological metagenomes</taxon>
    </lineage>
</organism>
<dbReference type="EMBL" id="UINC01057138">
    <property type="protein sequence ID" value="SVB77978.1"/>
    <property type="molecule type" value="Genomic_DNA"/>
</dbReference>
<feature type="transmembrane region" description="Helical" evidence="1">
    <location>
        <begin position="12"/>
        <end position="30"/>
    </location>
</feature>
<reference evidence="2" key="1">
    <citation type="submission" date="2018-05" db="EMBL/GenBank/DDBJ databases">
        <authorList>
            <person name="Lanie J.A."/>
            <person name="Ng W.-L."/>
            <person name="Kazmierczak K.M."/>
            <person name="Andrzejewski T.M."/>
            <person name="Davidsen T.M."/>
            <person name="Wayne K.J."/>
            <person name="Tettelin H."/>
            <person name="Glass J.I."/>
            <person name="Rusch D."/>
            <person name="Podicherti R."/>
            <person name="Tsui H.-C.T."/>
            <person name="Winkler M.E."/>
        </authorList>
    </citation>
    <scope>NUCLEOTIDE SEQUENCE</scope>
</reference>
<name>A0A382GS92_9ZZZZ</name>
<dbReference type="AlphaFoldDB" id="A0A382GS92"/>
<feature type="transmembrane region" description="Helical" evidence="1">
    <location>
        <begin position="62"/>
        <end position="81"/>
    </location>
</feature>
<evidence type="ECO:0000256" key="1">
    <source>
        <dbReference type="SAM" id="Phobius"/>
    </source>
</evidence>
<gene>
    <name evidence="2" type="ORF">METZ01_LOCUS230832</name>
</gene>
<keyword evidence="1" id="KW-1133">Transmembrane helix</keyword>
<accession>A0A382GS92</accession>
<keyword evidence="1" id="KW-0472">Membrane</keyword>
<keyword evidence="1" id="KW-0812">Transmembrane</keyword>
<feature type="transmembrane region" description="Helical" evidence="1">
    <location>
        <begin position="36"/>
        <end position="55"/>
    </location>
</feature>
<proteinExistence type="predicted"/>
<sequence>MDLNAKTILNHKVVTVVNLIWAIFHIWIAIEIEEDYGFLAIVIVFVLIFIGTYMISENIARYVFLVIGLLYLFPLVEGVIPTLTSSDSSMFDIVGSLIWLVVIAWTLMAGTVQWTGLGKSESEASE</sequence>
<protein>
    <submittedName>
        <fullName evidence="2">Uncharacterized protein</fullName>
    </submittedName>
</protein>
<feature type="transmembrane region" description="Helical" evidence="1">
    <location>
        <begin position="93"/>
        <end position="112"/>
    </location>
</feature>
<evidence type="ECO:0000313" key="2">
    <source>
        <dbReference type="EMBL" id="SVB77978.1"/>
    </source>
</evidence>